<comment type="similarity">
    <text evidence="1">Belongs to the histone deacetylase family.</text>
</comment>
<dbReference type="AlphaFoldDB" id="A0A0N7MA69"/>
<dbReference type="SUPFAM" id="SSF52768">
    <property type="entry name" value="Arginase/deacetylase"/>
    <property type="match status" value="1"/>
</dbReference>
<dbReference type="InterPro" id="IPR023801">
    <property type="entry name" value="His_deacetylse_dom"/>
</dbReference>
<dbReference type="Pfam" id="PF00850">
    <property type="entry name" value="Hist_deacetyl"/>
    <property type="match status" value="1"/>
</dbReference>
<dbReference type="InterPro" id="IPR037138">
    <property type="entry name" value="His_deacetylse_dom_sf"/>
</dbReference>
<sequence length="311" mass="33540">MTTALFSHPDCLQHQTPSGHPEQVARLEYITEALSVAAFDTLDRQDAPLCTDDDILLCHPQSHLDAIIAAEPTTGTRALDGDTHMSPGSTRAAQRAVGGCLAAVDTVLAGKAMNAFVACRPPGHHAEQSTPMGFCLFGTAAIAARHAMERHGLDRVAIVDFDVHHGNGTQALLWNEPRALFFSSHQNPLWPGTGMAEETGGHNNIYNLPLPPHSDGRLMRATYDAEVWPAIERFKPQLIIVSAGFDAHMADPLAQLNWSTEDFIWLTQKICDLADEHCDGRVVSTLEGGYDLTALAASVAAHVSVLMERGA</sequence>
<dbReference type="GO" id="GO:0004407">
    <property type="term" value="F:histone deacetylase activity"/>
    <property type="evidence" value="ECO:0007669"/>
    <property type="project" value="TreeGrafter"/>
</dbReference>
<keyword evidence="4" id="KW-1185">Reference proteome</keyword>
<evidence type="ECO:0000313" key="3">
    <source>
        <dbReference type="EMBL" id="CUK08053.1"/>
    </source>
</evidence>
<dbReference type="RefSeq" id="WP_058312368.1">
    <property type="nucleotide sequence ID" value="NZ_CYTW01000004.1"/>
</dbReference>
<keyword evidence="3" id="KW-0378">Hydrolase</keyword>
<dbReference type="CDD" id="cd11599">
    <property type="entry name" value="HDAC_classII_2"/>
    <property type="match status" value="1"/>
</dbReference>
<proteinExistence type="inferred from homology"/>
<gene>
    <name evidence="3" type="primary">hdaH_2</name>
    <name evidence="3" type="ORF">PH7735_03192</name>
</gene>
<dbReference type="InterPro" id="IPR023696">
    <property type="entry name" value="Ureohydrolase_dom_sf"/>
</dbReference>
<feature type="domain" description="Histone deacetylase" evidence="2">
    <location>
        <begin position="20"/>
        <end position="306"/>
    </location>
</feature>
<dbReference type="STRING" id="1715693.PH7735_03192"/>
<protein>
    <submittedName>
        <fullName evidence="3">Histone deacetylase-like amidohydrolase</fullName>
        <ecNumber evidence="3">3.5.1.-</ecNumber>
    </submittedName>
</protein>
<dbReference type="PANTHER" id="PTHR10625:SF10">
    <property type="entry name" value="HISTONE DEACETYLASE HDAC1"/>
    <property type="match status" value="1"/>
</dbReference>
<evidence type="ECO:0000256" key="1">
    <source>
        <dbReference type="ARBA" id="ARBA00005947"/>
    </source>
</evidence>
<dbReference type="GeneID" id="83882180"/>
<evidence type="ECO:0000313" key="4">
    <source>
        <dbReference type="Proteomes" id="UP000051870"/>
    </source>
</evidence>
<accession>A0A0N7MA69</accession>
<dbReference type="PANTHER" id="PTHR10625">
    <property type="entry name" value="HISTONE DEACETYLASE HDAC1-RELATED"/>
    <property type="match status" value="1"/>
</dbReference>
<dbReference type="InterPro" id="IPR000286">
    <property type="entry name" value="HDACs"/>
</dbReference>
<evidence type="ECO:0000259" key="2">
    <source>
        <dbReference type="Pfam" id="PF00850"/>
    </source>
</evidence>
<organism evidence="3 4">
    <name type="scientific">Shimia thalassica</name>
    <dbReference type="NCBI Taxonomy" id="1715693"/>
    <lineage>
        <taxon>Bacteria</taxon>
        <taxon>Pseudomonadati</taxon>
        <taxon>Pseudomonadota</taxon>
        <taxon>Alphaproteobacteria</taxon>
        <taxon>Rhodobacterales</taxon>
        <taxon>Roseobacteraceae</taxon>
    </lineage>
</organism>
<dbReference type="PRINTS" id="PR01270">
    <property type="entry name" value="HDASUPER"/>
</dbReference>
<reference evidence="4" key="1">
    <citation type="submission" date="2015-09" db="EMBL/GenBank/DDBJ databases">
        <authorList>
            <person name="Rodrigo-Torres Lidia"/>
            <person name="Arahal R.David."/>
        </authorList>
    </citation>
    <scope>NUCLEOTIDE SEQUENCE [LARGE SCALE GENOMIC DNA]</scope>
    <source>
        <strain evidence="4">CECT 7735</strain>
    </source>
</reference>
<dbReference type="EMBL" id="CYTW01000004">
    <property type="protein sequence ID" value="CUK08053.1"/>
    <property type="molecule type" value="Genomic_DNA"/>
</dbReference>
<dbReference type="Proteomes" id="UP000051870">
    <property type="component" value="Unassembled WGS sequence"/>
</dbReference>
<dbReference type="EC" id="3.5.1.-" evidence="3"/>
<dbReference type="Gene3D" id="3.40.800.20">
    <property type="entry name" value="Histone deacetylase domain"/>
    <property type="match status" value="1"/>
</dbReference>
<dbReference type="GO" id="GO:0040029">
    <property type="term" value="P:epigenetic regulation of gene expression"/>
    <property type="evidence" value="ECO:0007669"/>
    <property type="project" value="TreeGrafter"/>
</dbReference>
<dbReference type="GO" id="GO:0016787">
    <property type="term" value="F:hydrolase activity"/>
    <property type="evidence" value="ECO:0007669"/>
    <property type="project" value="UniProtKB-KW"/>
</dbReference>
<name>A0A0N7MA69_9RHOB</name>